<gene>
    <name evidence="5" type="ORF">SPPG_04532</name>
</gene>
<keyword evidence="1" id="KW-0863">Zinc-finger</keyword>
<feature type="domain" description="RING-type" evidence="4">
    <location>
        <begin position="86"/>
        <end position="125"/>
    </location>
</feature>
<proteinExistence type="predicted"/>
<accession>A0A0L0HGH4</accession>
<dbReference type="GO" id="GO:0008270">
    <property type="term" value="F:zinc ion binding"/>
    <property type="evidence" value="ECO:0007669"/>
    <property type="project" value="UniProtKB-KW"/>
</dbReference>
<reference evidence="5 6" key="1">
    <citation type="submission" date="2009-08" db="EMBL/GenBank/DDBJ databases">
        <title>The Genome Sequence of Spizellomyces punctatus strain DAOM BR117.</title>
        <authorList>
            <consortium name="The Broad Institute Genome Sequencing Platform"/>
            <person name="Russ C."/>
            <person name="Cuomo C."/>
            <person name="Shea T."/>
            <person name="Young S.K."/>
            <person name="Zeng Q."/>
            <person name="Koehrsen M."/>
            <person name="Haas B."/>
            <person name="Borodovsky M."/>
            <person name="Guigo R."/>
            <person name="Alvarado L."/>
            <person name="Berlin A."/>
            <person name="Bochicchio J."/>
            <person name="Borenstein D."/>
            <person name="Chapman S."/>
            <person name="Chen Z."/>
            <person name="Engels R."/>
            <person name="Freedman E."/>
            <person name="Gellesch M."/>
            <person name="Goldberg J."/>
            <person name="Griggs A."/>
            <person name="Gujja S."/>
            <person name="Heiman D."/>
            <person name="Hepburn T."/>
            <person name="Howarth C."/>
            <person name="Jen D."/>
            <person name="Larson L."/>
            <person name="Lewis B."/>
            <person name="Mehta T."/>
            <person name="Park D."/>
            <person name="Pearson M."/>
            <person name="Roberts A."/>
            <person name="Saif S."/>
            <person name="Shenoy N."/>
            <person name="Sisk P."/>
            <person name="Stolte C."/>
            <person name="Sykes S."/>
            <person name="Thomson T."/>
            <person name="Walk T."/>
            <person name="White J."/>
            <person name="Yandava C."/>
            <person name="Burger G."/>
            <person name="Gray M.W."/>
            <person name="Holland P.W.H."/>
            <person name="King N."/>
            <person name="Lang F.B.F."/>
            <person name="Roger A.J."/>
            <person name="Ruiz-Trillo I."/>
            <person name="Lander E."/>
            <person name="Nusbaum C."/>
        </authorList>
    </citation>
    <scope>NUCLEOTIDE SEQUENCE [LARGE SCALE GENOMIC DNA]</scope>
    <source>
        <strain evidence="5 6">DAOM BR117</strain>
    </source>
</reference>
<keyword evidence="3" id="KW-0812">Transmembrane</keyword>
<dbReference type="EMBL" id="KQ257456">
    <property type="protein sequence ID" value="KND00193.1"/>
    <property type="molecule type" value="Genomic_DNA"/>
</dbReference>
<dbReference type="OrthoDB" id="2126937at2759"/>
<keyword evidence="1" id="KW-0862">Zinc</keyword>
<keyword evidence="3" id="KW-0472">Membrane</keyword>
<evidence type="ECO:0000313" key="5">
    <source>
        <dbReference type="EMBL" id="KND00193.1"/>
    </source>
</evidence>
<keyword evidence="6" id="KW-1185">Reference proteome</keyword>
<dbReference type="InterPro" id="IPR001841">
    <property type="entry name" value="Znf_RING"/>
</dbReference>
<feature type="transmembrane region" description="Helical" evidence="3">
    <location>
        <begin position="306"/>
        <end position="325"/>
    </location>
</feature>
<keyword evidence="1" id="KW-0479">Metal-binding</keyword>
<evidence type="ECO:0000313" key="6">
    <source>
        <dbReference type="Proteomes" id="UP000053201"/>
    </source>
</evidence>
<protein>
    <recommendedName>
        <fullName evidence="4">RING-type domain-containing protein</fullName>
    </recommendedName>
</protein>
<dbReference type="Proteomes" id="UP000053201">
    <property type="component" value="Unassembled WGS sequence"/>
</dbReference>
<evidence type="ECO:0000259" key="4">
    <source>
        <dbReference type="PROSITE" id="PS50089"/>
    </source>
</evidence>
<feature type="compositionally biased region" description="Pro residues" evidence="2">
    <location>
        <begin position="15"/>
        <end position="30"/>
    </location>
</feature>
<evidence type="ECO:0000256" key="3">
    <source>
        <dbReference type="SAM" id="Phobius"/>
    </source>
</evidence>
<dbReference type="VEuPathDB" id="FungiDB:SPPG_04532"/>
<dbReference type="AlphaFoldDB" id="A0A0L0HGH4"/>
<dbReference type="STRING" id="645134.A0A0L0HGH4"/>
<organism evidence="5 6">
    <name type="scientific">Spizellomyces punctatus (strain DAOM BR117)</name>
    <dbReference type="NCBI Taxonomy" id="645134"/>
    <lineage>
        <taxon>Eukaryota</taxon>
        <taxon>Fungi</taxon>
        <taxon>Fungi incertae sedis</taxon>
        <taxon>Chytridiomycota</taxon>
        <taxon>Chytridiomycota incertae sedis</taxon>
        <taxon>Chytridiomycetes</taxon>
        <taxon>Spizellomycetales</taxon>
        <taxon>Spizellomycetaceae</taxon>
        <taxon>Spizellomyces</taxon>
    </lineage>
</organism>
<dbReference type="InParanoid" id="A0A0L0HGH4"/>
<dbReference type="RefSeq" id="XP_016608232.1">
    <property type="nucleotide sequence ID" value="XM_016752766.1"/>
</dbReference>
<evidence type="ECO:0000256" key="1">
    <source>
        <dbReference type="PROSITE-ProRule" id="PRU00175"/>
    </source>
</evidence>
<keyword evidence="3" id="KW-1133">Transmembrane helix</keyword>
<name>A0A0L0HGH4_SPIPD</name>
<dbReference type="Gene3D" id="3.30.40.10">
    <property type="entry name" value="Zinc/RING finger domain, C3HC4 (zinc finger)"/>
    <property type="match status" value="1"/>
</dbReference>
<dbReference type="GeneID" id="27687977"/>
<evidence type="ECO:0000256" key="2">
    <source>
        <dbReference type="SAM" id="MobiDB-lite"/>
    </source>
</evidence>
<dbReference type="SUPFAM" id="SSF57850">
    <property type="entry name" value="RING/U-box"/>
    <property type="match status" value="1"/>
</dbReference>
<sequence>MRVFQLIYSIEANPPVAPHPQPPIEAPPPCAQSLPSRSDSSDTIVVIPAQLPVTPLRANSYFGEIASDNISPNPTSPGGIYENLVCPLCFTLPQRLKRLPCCGNRMCAHCGKEWVSGHGTCPFCRADLEKIIADADVKTSDCQNVQTEHVEQEHHQHTRSYIRSRRKLHLPDDLEAQEQLDEIDVLCPLCLPNAGHWIGECTWVGPRKDVRRHMEEDCPGRIDPNTGHVSSEFKSFAFLGLDDIDSDDDRDSIIAEHTAVSVDEEGTPLALLARGRLQSMSNGDYQVELHDQEPSSYWRSVLCSKVTWTLFTLGILAGFILYMVFGTANSGSNTPATSKIS</sequence>
<dbReference type="PROSITE" id="PS50089">
    <property type="entry name" value="ZF_RING_2"/>
    <property type="match status" value="1"/>
</dbReference>
<feature type="region of interest" description="Disordered" evidence="2">
    <location>
        <begin position="14"/>
        <end position="39"/>
    </location>
</feature>
<dbReference type="InterPro" id="IPR013083">
    <property type="entry name" value="Znf_RING/FYVE/PHD"/>
</dbReference>